<comment type="similarity">
    <text evidence="13">Belongs to the helicase family. DinG subfamily.</text>
</comment>
<accession>A0ABR7ETL7</accession>
<evidence type="ECO:0000256" key="6">
    <source>
        <dbReference type="ARBA" id="ARBA00022806"/>
    </source>
</evidence>
<dbReference type="SUPFAM" id="SSF52540">
    <property type="entry name" value="P-loop containing nucleoside triphosphate hydrolases"/>
    <property type="match status" value="2"/>
</dbReference>
<evidence type="ECO:0000256" key="12">
    <source>
        <dbReference type="ARBA" id="ARBA00023235"/>
    </source>
</evidence>
<proteinExistence type="inferred from homology"/>
<dbReference type="InterPro" id="IPR006555">
    <property type="entry name" value="ATP-dep_Helicase_C"/>
</dbReference>
<comment type="caution">
    <text evidence="15">The sequence shown here is derived from an EMBL/GenBank/DDBJ whole genome shotgun (WGS) entry which is preliminary data.</text>
</comment>
<dbReference type="InterPro" id="IPR042493">
    <property type="entry name" value="XPD_DNA_FeS"/>
</dbReference>
<keyword evidence="8" id="KW-0408">Iron</keyword>
<dbReference type="InterPro" id="IPR011545">
    <property type="entry name" value="DEAD/DEAH_box_helicase_dom"/>
</dbReference>
<gene>
    <name evidence="15" type="ORF">H8S07_01895</name>
</gene>
<evidence type="ECO:0000259" key="14">
    <source>
        <dbReference type="PROSITE" id="PS51193"/>
    </source>
</evidence>
<dbReference type="InterPro" id="IPR006554">
    <property type="entry name" value="Helicase-like_DEXD_c2"/>
</dbReference>
<evidence type="ECO:0000313" key="15">
    <source>
        <dbReference type="EMBL" id="MBC5664039.1"/>
    </source>
</evidence>
<dbReference type="Pfam" id="PF13307">
    <property type="entry name" value="Helicase_C_2"/>
    <property type="match status" value="1"/>
</dbReference>
<dbReference type="PROSITE" id="PS51193">
    <property type="entry name" value="HELICASE_ATP_BIND_2"/>
    <property type="match status" value="1"/>
</dbReference>
<keyword evidence="5" id="KW-0378">Hydrolase</keyword>
<evidence type="ECO:0000256" key="7">
    <source>
        <dbReference type="ARBA" id="ARBA00022840"/>
    </source>
</evidence>
<name>A0ABR7ETL7_9FIRM</name>
<sequence length="799" mass="92246">MEVAEEQVHISVRNLVEFILRSGDIDNRVAGTDKDAMLLGGKMHRKIQRRMGADYHAEVPLKIEIPCNGFTLVIDGRADGIIENASGIVIDEIKGVMRDLEQIEEPVSVHLAQAKCYAYIYATQKNLDEIGVQMTYCNLETEDIRRFQSVYAYEDLKRWFLDVAGQYEKWARYQVRWKQKRNTSIKGIEFPFAYREGQKNLAASVYRTIARKKKLFIQAPTGVGKTMATVFPAVKAVGEGLGEKIFYLTAKTITRTVAWQAFDTLKEQALRMKVLVLTAKEKTCFCEETVCNPDACPYAKGHFDRVNDAVYELLTTSDEMSREILEEQAKKWNVCPYEMSLDVSNWVDAIICDYNYAFDPNAYLRRFFGEGNSGEYLFLIDEAHNLVERARTMYSADLYKEDVLAVKKKVKNTAPKLAKKLEECNKQFLALKRECEDCQILNSVSHVYLKLLNLVTEMDHFLEDCKDETLKEEVLEFYFKVRMFLYIHDRLDENYLIYSEITDDGRFRIHLFCVNPAANLKEYLDKGNSTIFFSATLLPIQYYKKLLSTGKEDYAVYAESPFDTKNRLLLIGNDVSTKYTKRGEDMYERYARYIRQTALAKRGNYIAFFPSYRFMENVCDAFMKLPGEQIPAVMQAPYMSEEEREIFLENFEENTEEGLVGFCVMGGIFSEGIDLTADRLIGVLIAGPGIPQVCRERELLRAYFDGQGISGYDYAYLYPGMNKVLQSAGRVIRTEEDEGLILLLDDRFLDYRYRKVFPREWKDFQICNLNSAAENVKNFWSAREASKTSGINPEIMRES</sequence>
<evidence type="ECO:0000256" key="10">
    <source>
        <dbReference type="ARBA" id="ARBA00023125"/>
    </source>
</evidence>
<dbReference type="InterPro" id="IPR010614">
    <property type="entry name" value="RAD3-like_helicase_DEAD"/>
</dbReference>
<dbReference type="Gene3D" id="3.90.320.10">
    <property type="match status" value="1"/>
</dbReference>
<keyword evidence="7" id="KW-0067">ATP-binding</keyword>
<protein>
    <submittedName>
        <fullName evidence="15">ATP-dependent DNA helicase</fullName>
    </submittedName>
</protein>
<evidence type="ECO:0000256" key="9">
    <source>
        <dbReference type="ARBA" id="ARBA00023014"/>
    </source>
</evidence>
<keyword evidence="4" id="KW-0227">DNA damage</keyword>
<dbReference type="InterPro" id="IPR014013">
    <property type="entry name" value="Helic_SF1/SF2_ATP-bd_DinG/Rad3"/>
</dbReference>
<evidence type="ECO:0000256" key="5">
    <source>
        <dbReference type="ARBA" id="ARBA00022801"/>
    </source>
</evidence>
<dbReference type="Pfam" id="PF06733">
    <property type="entry name" value="DEAD_2"/>
    <property type="match status" value="1"/>
</dbReference>
<evidence type="ECO:0000256" key="8">
    <source>
        <dbReference type="ARBA" id="ARBA00023004"/>
    </source>
</evidence>
<dbReference type="InterPro" id="IPR045028">
    <property type="entry name" value="DinG/Rad3-like"/>
</dbReference>
<keyword evidence="10" id="KW-0238">DNA-binding</keyword>
<keyword evidence="2" id="KW-0479">Metal-binding</keyword>
<dbReference type="InterPro" id="IPR011604">
    <property type="entry name" value="PDDEXK-like_dom_sf"/>
</dbReference>
<dbReference type="Gene3D" id="1.10.30.20">
    <property type="entry name" value="Bacterial XPD DNA helicase, FeS cluster domain"/>
    <property type="match status" value="1"/>
</dbReference>
<reference evidence="15 16" key="1">
    <citation type="submission" date="2020-08" db="EMBL/GenBank/DDBJ databases">
        <title>Genome public.</title>
        <authorList>
            <person name="Liu C."/>
            <person name="Sun Q."/>
        </authorList>
    </citation>
    <scope>NUCLEOTIDE SEQUENCE [LARGE SCALE GENOMIC DNA]</scope>
    <source>
        <strain evidence="15 16">NSJ-36</strain>
    </source>
</reference>
<keyword evidence="16" id="KW-1185">Reference proteome</keyword>
<keyword evidence="11" id="KW-0234">DNA repair</keyword>
<dbReference type="Pfam" id="PF00270">
    <property type="entry name" value="DEAD"/>
    <property type="match status" value="1"/>
</dbReference>
<keyword evidence="1" id="KW-0004">4Fe-4S</keyword>
<dbReference type="EMBL" id="JACOOY010000002">
    <property type="protein sequence ID" value="MBC5664039.1"/>
    <property type="molecule type" value="Genomic_DNA"/>
</dbReference>
<dbReference type="InterPro" id="IPR027417">
    <property type="entry name" value="P-loop_NTPase"/>
</dbReference>
<keyword evidence="6 15" id="KW-0347">Helicase</keyword>
<dbReference type="GO" id="GO:0004386">
    <property type="term" value="F:helicase activity"/>
    <property type="evidence" value="ECO:0007669"/>
    <property type="project" value="UniProtKB-KW"/>
</dbReference>
<keyword evidence="9" id="KW-0411">Iron-sulfur</keyword>
<evidence type="ECO:0000256" key="11">
    <source>
        <dbReference type="ARBA" id="ARBA00023204"/>
    </source>
</evidence>
<dbReference type="Gene3D" id="3.40.50.300">
    <property type="entry name" value="P-loop containing nucleotide triphosphate hydrolases"/>
    <property type="match status" value="2"/>
</dbReference>
<dbReference type="PANTHER" id="PTHR11472:SF34">
    <property type="entry name" value="REGULATOR OF TELOMERE ELONGATION HELICASE 1"/>
    <property type="match status" value="1"/>
</dbReference>
<dbReference type="Gene3D" id="1.10.275.40">
    <property type="match status" value="1"/>
</dbReference>
<evidence type="ECO:0000256" key="1">
    <source>
        <dbReference type="ARBA" id="ARBA00022485"/>
    </source>
</evidence>
<feature type="domain" description="Helicase ATP-binding" evidence="14">
    <location>
        <begin position="184"/>
        <end position="465"/>
    </location>
</feature>
<dbReference type="Proteomes" id="UP000647235">
    <property type="component" value="Unassembled WGS sequence"/>
</dbReference>
<dbReference type="SMART" id="SM00491">
    <property type="entry name" value="HELICc2"/>
    <property type="match status" value="1"/>
</dbReference>
<keyword evidence="12" id="KW-0413">Isomerase</keyword>
<evidence type="ECO:0000256" key="13">
    <source>
        <dbReference type="ARBA" id="ARBA00038058"/>
    </source>
</evidence>
<evidence type="ECO:0000313" key="16">
    <source>
        <dbReference type="Proteomes" id="UP000647235"/>
    </source>
</evidence>
<dbReference type="SMART" id="SM00488">
    <property type="entry name" value="DEXDc2"/>
    <property type="match status" value="1"/>
</dbReference>
<keyword evidence="3" id="KW-0547">Nucleotide-binding</keyword>
<evidence type="ECO:0000256" key="3">
    <source>
        <dbReference type="ARBA" id="ARBA00022741"/>
    </source>
</evidence>
<organism evidence="15 16">
    <name type="scientific">Dorea hominis</name>
    <dbReference type="NCBI Taxonomy" id="2763040"/>
    <lineage>
        <taxon>Bacteria</taxon>
        <taxon>Bacillati</taxon>
        <taxon>Bacillota</taxon>
        <taxon>Clostridia</taxon>
        <taxon>Lachnospirales</taxon>
        <taxon>Lachnospiraceae</taxon>
        <taxon>Dorea</taxon>
    </lineage>
</organism>
<evidence type="ECO:0000256" key="2">
    <source>
        <dbReference type="ARBA" id="ARBA00022723"/>
    </source>
</evidence>
<dbReference type="PANTHER" id="PTHR11472">
    <property type="entry name" value="DNA REPAIR DEAD HELICASE RAD3/XP-D SUBFAMILY MEMBER"/>
    <property type="match status" value="1"/>
</dbReference>
<evidence type="ECO:0000256" key="4">
    <source>
        <dbReference type="ARBA" id="ARBA00022763"/>
    </source>
</evidence>